<dbReference type="KEGG" id="laq:GLA29479_2177"/>
<dbReference type="KEGG" id="lab:LA76x_0979"/>
<name>A0A0S2DX58_LYSAN</name>
<protein>
    <submittedName>
        <fullName evidence="1">Uncharacterized protein</fullName>
    </submittedName>
</protein>
<accession>A0A0S2DX58</accession>
<dbReference type="PATRIC" id="fig|84531.7.peg.2136"/>
<evidence type="ECO:0000313" key="2">
    <source>
        <dbReference type="Proteomes" id="UP000060787"/>
    </source>
</evidence>
<proteinExistence type="predicted"/>
<dbReference type="AlphaFoldDB" id="A0A0S2DX58"/>
<organism evidence="1 2">
    <name type="scientific">Lysobacter antibioticus</name>
    <dbReference type="NCBI Taxonomy" id="84531"/>
    <lineage>
        <taxon>Bacteria</taxon>
        <taxon>Pseudomonadati</taxon>
        <taxon>Pseudomonadota</taxon>
        <taxon>Gammaproteobacteria</taxon>
        <taxon>Lysobacterales</taxon>
        <taxon>Lysobacteraceae</taxon>
        <taxon>Lysobacter</taxon>
    </lineage>
</organism>
<reference evidence="1 2" key="1">
    <citation type="journal article" date="2015" name="BMC Genomics">
        <title>Comparative genomics and metabolic profiling of the genus Lysobacter.</title>
        <authorList>
            <person name="de Bruijn I."/>
            <person name="Cheng X."/>
            <person name="de Jager V."/>
            <person name="Exposito R.G."/>
            <person name="Watrous J."/>
            <person name="Patel N."/>
            <person name="Postma J."/>
            <person name="Dorrestein P.C."/>
            <person name="Kobayashi D."/>
            <person name="Raaijmakers J.M."/>
        </authorList>
    </citation>
    <scope>NUCLEOTIDE SEQUENCE [LARGE SCALE GENOMIC DNA]</scope>
    <source>
        <strain evidence="1 2">76</strain>
    </source>
</reference>
<evidence type="ECO:0000313" key="1">
    <source>
        <dbReference type="EMBL" id="ALN79140.1"/>
    </source>
</evidence>
<gene>
    <name evidence="1" type="ORF">LA76x_0979</name>
</gene>
<dbReference type="Proteomes" id="UP000060787">
    <property type="component" value="Chromosome"/>
</dbReference>
<dbReference type="EMBL" id="CP011129">
    <property type="protein sequence ID" value="ALN79140.1"/>
    <property type="molecule type" value="Genomic_DNA"/>
</dbReference>
<sequence>MSPKFEVAIWMLEGQLDEFIREAQTELEASQTTGDAEAIARAEAKESLMFRARSGNGGMKGLHDLWEYFKENKDAF</sequence>
<keyword evidence="2" id="KW-1185">Reference proteome</keyword>